<comment type="caution">
    <text evidence="2">The sequence shown here is derived from an EMBL/GenBank/DDBJ whole genome shotgun (WGS) entry which is preliminary data.</text>
</comment>
<evidence type="ECO:0008006" key="4">
    <source>
        <dbReference type="Google" id="ProtNLM"/>
    </source>
</evidence>
<accession>A0ABN8DR90</accession>
<dbReference type="EMBL" id="CAKLDI010000001">
    <property type="protein sequence ID" value="CAH0533664.1"/>
    <property type="molecule type" value="Genomic_DNA"/>
</dbReference>
<dbReference type="Proteomes" id="UP000838672">
    <property type="component" value="Unassembled WGS sequence"/>
</dbReference>
<name>A0ABN8DR90_9VIBR</name>
<proteinExistence type="predicted"/>
<reference evidence="2" key="1">
    <citation type="submission" date="2021-11" db="EMBL/GenBank/DDBJ databases">
        <authorList>
            <person name="Rodrigo-Torres L."/>
            <person name="Arahal R. D."/>
            <person name="Lucena T."/>
        </authorList>
    </citation>
    <scope>NUCLEOTIDE SEQUENCE</scope>
    <source>
        <strain evidence="2">CECT 7929</strain>
    </source>
</reference>
<gene>
    <name evidence="2" type="ORF">VST7929_01535</name>
</gene>
<keyword evidence="1" id="KW-1133">Transmembrane helix</keyword>
<organism evidence="2 3">
    <name type="scientific">Vibrio stylophorae</name>
    <dbReference type="NCBI Taxonomy" id="659351"/>
    <lineage>
        <taxon>Bacteria</taxon>
        <taxon>Pseudomonadati</taxon>
        <taxon>Pseudomonadota</taxon>
        <taxon>Gammaproteobacteria</taxon>
        <taxon>Vibrionales</taxon>
        <taxon>Vibrionaceae</taxon>
        <taxon>Vibrio</taxon>
    </lineage>
</organism>
<keyword evidence="1" id="KW-0812">Transmembrane</keyword>
<dbReference type="InterPro" id="IPR021529">
    <property type="entry name" value="DUF2798"/>
</dbReference>
<sequence length="77" mass="8807">MTRIQFWLTAVLSSLTMASCMSGVLTTINTGIDAMLLNRWFHSFSIAWPIALTLNLLILPQVRRLAAWLSQKLHHQR</sequence>
<dbReference type="PROSITE" id="PS51257">
    <property type="entry name" value="PROKAR_LIPOPROTEIN"/>
    <property type="match status" value="1"/>
</dbReference>
<evidence type="ECO:0000313" key="3">
    <source>
        <dbReference type="Proteomes" id="UP000838672"/>
    </source>
</evidence>
<keyword evidence="3" id="KW-1185">Reference proteome</keyword>
<evidence type="ECO:0000256" key="1">
    <source>
        <dbReference type="SAM" id="Phobius"/>
    </source>
</evidence>
<keyword evidence="1" id="KW-0472">Membrane</keyword>
<protein>
    <recommendedName>
        <fullName evidence="4">DUF2798 domain-containing protein</fullName>
    </recommendedName>
</protein>
<dbReference type="Pfam" id="PF11391">
    <property type="entry name" value="DUF2798"/>
    <property type="match status" value="1"/>
</dbReference>
<feature type="transmembrane region" description="Helical" evidence="1">
    <location>
        <begin position="44"/>
        <end position="62"/>
    </location>
</feature>
<evidence type="ECO:0000313" key="2">
    <source>
        <dbReference type="EMBL" id="CAH0533664.1"/>
    </source>
</evidence>
<dbReference type="RefSeq" id="WP_237466091.1">
    <property type="nucleotide sequence ID" value="NZ_CAKLDI010000001.1"/>
</dbReference>